<dbReference type="EMBL" id="LR798344">
    <property type="protein sequence ID" value="CAB5225315.1"/>
    <property type="molecule type" value="Genomic_DNA"/>
</dbReference>
<evidence type="ECO:0000313" key="1">
    <source>
        <dbReference type="EMBL" id="CAB5225315.1"/>
    </source>
</evidence>
<sequence length="218" mass="21830">MPDPVTGLIVGGTSLASGALQAGAAKKAGKFQADASALGVAETRAAREELRTLLQPYTAAGTPALQQQMAALGLSGPEAQAEYVAAQEQSPIFQALAQQGEQAILQNASATGGLRGGNIQGALTQFRPQLLNQFLEQQYNRLGGMTALGQQSAAGVGTSGMQAAGSIADILAQGGAARAGATLGAGQAWGNVLSLPAQFAGMAYGAGQPGFGSMFRKP</sequence>
<name>A0A6J7X3W7_9CAUD</name>
<reference evidence="1" key="1">
    <citation type="submission" date="2020-05" db="EMBL/GenBank/DDBJ databases">
        <authorList>
            <person name="Chiriac C."/>
            <person name="Salcher M."/>
            <person name="Ghai R."/>
            <person name="Kavagutti S V."/>
        </authorList>
    </citation>
    <scope>NUCLEOTIDE SEQUENCE</scope>
</reference>
<gene>
    <name evidence="1" type="ORF">UFOVP749_4</name>
</gene>
<proteinExistence type="predicted"/>
<evidence type="ECO:0008006" key="2">
    <source>
        <dbReference type="Google" id="ProtNLM"/>
    </source>
</evidence>
<protein>
    <recommendedName>
        <fullName evidence="2">DNA transfer protein</fullName>
    </recommendedName>
</protein>
<accession>A0A6J7X3W7</accession>
<organism evidence="1">
    <name type="scientific">uncultured Caudovirales phage</name>
    <dbReference type="NCBI Taxonomy" id="2100421"/>
    <lineage>
        <taxon>Viruses</taxon>
        <taxon>Duplodnaviria</taxon>
        <taxon>Heunggongvirae</taxon>
        <taxon>Uroviricota</taxon>
        <taxon>Caudoviricetes</taxon>
        <taxon>Peduoviridae</taxon>
        <taxon>Maltschvirus</taxon>
        <taxon>Maltschvirus maltsch</taxon>
    </lineage>
</organism>